<evidence type="ECO:0000259" key="3">
    <source>
        <dbReference type="Pfam" id="PF03983"/>
    </source>
</evidence>
<dbReference type="GO" id="GO:0030674">
    <property type="term" value="F:protein-macromolecule adaptor activity"/>
    <property type="evidence" value="ECO:0007669"/>
    <property type="project" value="InterPro"/>
</dbReference>
<comment type="caution">
    <text evidence="4">The sequence shown here is derived from an EMBL/GenBank/DDBJ whole genome shotgun (WGS) entry which is preliminary data.</text>
</comment>
<dbReference type="EMBL" id="SJPF01000003">
    <property type="protein sequence ID" value="TWT33059.1"/>
    <property type="molecule type" value="Genomic_DNA"/>
</dbReference>
<dbReference type="Proteomes" id="UP000318878">
    <property type="component" value="Unassembled WGS sequence"/>
</dbReference>
<dbReference type="InterPro" id="IPR011047">
    <property type="entry name" value="Quinoprotein_ADH-like_sf"/>
</dbReference>
<evidence type="ECO:0000313" key="4">
    <source>
        <dbReference type="EMBL" id="TWT33059.1"/>
    </source>
</evidence>
<feature type="signal peptide" evidence="2">
    <location>
        <begin position="1"/>
        <end position="19"/>
    </location>
</feature>
<dbReference type="GO" id="GO:0043130">
    <property type="term" value="F:ubiquitin binding"/>
    <property type="evidence" value="ECO:0007669"/>
    <property type="project" value="InterPro"/>
</dbReference>
<name>A0A5C5V506_9BACT</name>
<dbReference type="PANTHER" id="PTHR47197">
    <property type="entry name" value="PROTEIN NIRF"/>
    <property type="match status" value="1"/>
</dbReference>
<dbReference type="SUPFAM" id="SSF50998">
    <property type="entry name" value="Quinoprotein alcohol dehydrogenase-like"/>
    <property type="match status" value="1"/>
</dbReference>
<evidence type="ECO:0000256" key="2">
    <source>
        <dbReference type="SAM" id="SignalP"/>
    </source>
</evidence>
<feature type="chain" id="PRO_5022957447" description="SLA1 homology domain-containing protein" evidence="2">
    <location>
        <begin position="20"/>
        <end position="1078"/>
    </location>
</feature>
<dbReference type="Gene3D" id="2.130.10.10">
    <property type="entry name" value="YVTN repeat-like/Quinoprotein amine dehydrogenase"/>
    <property type="match status" value="2"/>
</dbReference>
<dbReference type="GO" id="GO:0008092">
    <property type="term" value="F:cytoskeletal protein binding"/>
    <property type="evidence" value="ECO:0007669"/>
    <property type="project" value="InterPro"/>
</dbReference>
<evidence type="ECO:0000313" key="5">
    <source>
        <dbReference type="Proteomes" id="UP000318878"/>
    </source>
</evidence>
<accession>A0A5C5V506</accession>
<dbReference type="Pfam" id="PF03983">
    <property type="entry name" value="SHD1"/>
    <property type="match status" value="1"/>
</dbReference>
<protein>
    <recommendedName>
        <fullName evidence="3">SLA1 homology domain-containing protein</fullName>
    </recommendedName>
</protein>
<dbReference type="SUPFAM" id="SSF63829">
    <property type="entry name" value="Calcium-dependent phosphotriesterase"/>
    <property type="match status" value="1"/>
</dbReference>
<proteinExistence type="predicted"/>
<sequence length="1078" mass="117414" precursor="true">MRGFILSLLLFGLTVPAAAREWHAREGGFSVKAELVDVRDGAAVLKRDDTGQEIAVPLAKLSLDDVRFVHAELDRLTKAINGGMPADGAATGGGFSPPRAPGSAPSGGAGGAPAAGVVGNPAPVPAAAIQEDLGNYPTMPRTDAQTPPLVRSEQFEWQVTVDANPYEFMLPPEKTVKSTSPQKSYSLKPQFAEHPSHFVFFAEGSKDFFAYHLPTQKLVGKLHFESSLYKKIAYSADGHYFAAEVRNDTTRKTGVQVWSFATERLVRTITPSSDSFYLTAIRFAGPDRILIAEPNDHAIRCYDIASGRMISQIRVGSFFQEAQLAVSPGGAYVAVATSTDKMVHIYDLRTGVEAGQVGGKAQLPGFASPQLVSFSPDGEELLLYSNSGGGKHLITWDMRTGEKGAELQFDEDPGRKGPAGFSYHDRPIEWRPDRSGWLIGGWVLVERGSPDIVWIDDTQKSSSDVGQPRRFVDNNRLLDFASDSDRRMTMALTAISNDTIASNREMIASGATAFDNGLPPLTPIVDDRIQEIVTDIQWKYQPDEAPAVADASLHDGARIIANFAQLGQMVMARTANRALIGLREPDGNRRQRGLTTIEEQYFDLVDLQTGKPLMRTTLPFATLLKAVDPTGSWGAFADKANQDRIDLFDLATGKPAVAFRPFQNSDGEIATMAFGSDKSTLWVLSKKGELTQWKLPECRVVARRMYGASTRLQASPSGHTLCVASPQKMELLDADSGAMLGTLASPAIEKFTAAGYMAFSDDGRKLAMACYAGTDAQRILVWDLVANNVDKSFPFPYKPLAISWGDDDVLLVKAFSRLPELTVAAHLVAVHLPSERIGWNYLLPFGGVGYRGSDGRQWYVSGDANQTDSTVRAVRLPQPQDAELINDLQPLAPLLSSGDRLAIRVDAEIPTINIERNELAKELQSLYLAKAIKAGYKPDPSAGHVLTIEVREKLTAETLRLRIIGRFSVESIQKTEVFATLRIANGDGKLIWADEIREKTEADLARKGIPPGVGVSEFFRLQQWRNVLQWIEDAKVPTAIFDASSITGAGVSVMTVNGVEVRTNLNIPVNNQPGDQAI</sequence>
<dbReference type="GO" id="GO:0042802">
    <property type="term" value="F:identical protein binding"/>
    <property type="evidence" value="ECO:0007669"/>
    <property type="project" value="InterPro"/>
</dbReference>
<reference evidence="4 5" key="1">
    <citation type="submission" date="2019-02" db="EMBL/GenBank/DDBJ databases">
        <title>Deep-cultivation of Planctomycetes and their phenomic and genomic characterization uncovers novel biology.</title>
        <authorList>
            <person name="Wiegand S."/>
            <person name="Jogler M."/>
            <person name="Boedeker C."/>
            <person name="Pinto D."/>
            <person name="Vollmers J."/>
            <person name="Rivas-Marin E."/>
            <person name="Kohn T."/>
            <person name="Peeters S.H."/>
            <person name="Heuer A."/>
            <person name="Rast P."/>
            <person name="Oberbeckmann S."/>
            <person name="Bunk B."/>
            <person name="Jeske O."/>
            <person name="Meyerdierks A."/>
            <person name="Storesund J.E."/>
            <person name="Kallscheuer N."/>
            <person name="Luecker S."/>
            <person name="Lage O.M."/>
            <person name="Pohl T."/>
            <person name="Merkel B.J."/>
            <person name="Hornburger P."/>
            <person name="Mueller R.-W."/>
            <person name="Bruemmer F."/>
            <person name="Labrenz M."/>
            <person name="Spormann A.M."/>
            <person name="Op Den Camp H."/>
            <person name="Overmann J."/>
            <person name="Amann R."/>
            <person name="Jetten M.S.M."/>
            <person name="Mascher T."/>
            <person name="Medema M.H."/>
            <person name="Devos D.P."/>
            <person name="Kaster A.-K."/>
            <person name="Ovreas L."/>
            <person name="Rohde M."/>
            <person name="Galperin M.Y."/>
            <person name="Jogler C."/>
        </authorList>
    </citation>
    <scope>NUCLEOTIDE SEQUENCE [LARGE SCALE GENOMIC DNA]</scope>
    <source>
        <strain evidence="4 5">Enr8</strain>
    </source>
</reference>
<evidence type="ECO:0000256" key="1">
    <source>
        <dbReference type="SAM" id="MobiDB-lite"/>
    </source>
</evidence>
<gene>
    <name evidence="4" type="ORF">Enr8_28790</name>
</gene>
<feature type="region of interest" description="Disordered" evidence="1">
    <location>
        <begin position="88"/>
        <end position="116"/>
    </location>
</feature>
<dbReference type="InterPro" id="IPR015943">
    <property type="entry name" value="WD40/YVTN_repeat-like_dom_sf"/>
</dbReference>
<keyword evidence="5" id="KW-1185">Reference proteome</keyword>
<dbReference type="Gene3D" id="2.30.30.700">
    <property type="entry name" value="SLA1 homology domain 1"/>
    <property type="match status" value="1"/>
</dbReference>
<dbReference type="AlphaFoldDB" id="A0A5C5V506"/>
<dbReference type="InterPro" id="IPR051200">
    <property type="entry name" value="Host-pathogen_enzymatic-act"/>
</dbReference>
<organism evidence="4 5">
    <name type="scientific">Blastopirellula retiformator</name>
    <dbReference type="NCBI Taxonomy" id="2527970"/>
    <lineage>
        <taxon>Bacteria</taxon>
        <taxon>Pseudomonadati</taxon>
        <taxon>Planctomycetota</taxon>
        <taxon>Planctomycetia</taxon>
        <taxon>Pirellulales</taxon>
        <taxon>Pirellulaceae</taxon>
        <taxon>Blastopirellula</taxon>
    </lineage>
</organism>
<dbReference type="PANTHER" id="PTHR47197:SF3">
    <property type="entry name" value="DIHYDRO-HEME D1 DEHYDROGENASE"/>
    <property type="match status" value="1"/>
</dbReference>
<dbReference type="RefSeq" id="WP_186767657.1">
    <property type="nucleotide sequence ID" value="NZ_SJPF01000003.1"/>
</dbReference>
<feature type="domain" description="SLA1 homology" evidence="3">
    <location>
        <begin position="16"/>
        <end position="71"/>
    </location>
</feature>
<dbReference type="InterPro" id="IPR007131">
    <property type="entry name" value="SHD1"/>
</dbReference>
<keyword evidence="2" id="KW-0732">Signal</keyword>